<evidence type="ECO:0000313" key="3">
    <source>
        <dbReference type="Proteomes" id="UP000221837"/>
    </source>
</evidence>
<organism evidence="2 3">
    <name type="scientific">Serratia phage BF</name>
    <dbReference type="NCBI Taxonomy" id="1962671"/>
    <lineage>
        <taxon>Viruses</taxon>
        <taxon>Duplodnaviria</taxon>
        <taxon>Heunggongvirae</taxon>
        <taxon>Uroviricota</taxon>
        <taxon>Caudoviricetes</taxon>
        <taxon>Eneladusvirus</taxon>
        <taxon>Eneladusvirus BF</taxon>
    </lineage>
</organism>
<feature type="transmembrane region" description="Helical" evidence="1">
    <location>
        <begin position="37"/>
        <end position="55"/>
    </location>
</feature>
<reference evidence="2" key="1">
    <citation type="submission" date="2017-02" db="EMBL/GenBank/DDBJ databases">
        <title>Genome sequence of Serratia marcescens phage BF.</title>
        <authorList>
            <person name="Casey E."/>
            <person name="Fitzgerald B."/>
            <person name="Mahony J."/>
            <person name="Lugli G."/>
            <person name="Ventura M."/>
            <person name="van Sinderen D."/>
        </authorList>
    </citation>
    <scope>NUCLEOTIDE SEQUENCE [LARGE SCALE GENOMIC DNA]</scope>
</reference>
<keyword evidence="3" id="KW-1185">Reference proteome</keyword>
<proteinExistence type="predicted"/>
<gene>
    <name evidence="2" type="ORF">BF_0419</name>
</gene>
<evidence type="ECO:0000256" key="1">
    <source>
        <dbReference type="SAM" id="Phobius"/>
    </source>
</evidence>
<keyword evidence="1" id="KW-1133">Transmembrane helix</keyword>
<dbReference type="EMBL" id="KY630187">
    <property type="protein sequence ID" value="AQW88944.1"/>
    <property type="molecule type" value="Genomic_DNA"/>
</dbReference>
<dbReference type="Proteomes" id="UP000221837">
    <property type="component" value="Genome"/>
</dbReference>
<protein>
    <submittedName>
        <fullName evidence="2">Uncharacterized protein</fullName>
    </submittedName>
</protein>
<dbReference type="OrthoDB" id="38941at10239"/>
<sequence>MILTFIFLWSLLNSISGWVMATKAVLIGDYSTFSYRVGNSLLFTIVCIDAFLRIFSVTQTGLW</sequence>
<keyword evidence="1" id="KW-0812">Transmembrane</keyword>
<keyword evidence="1" id="KW-0472">Membrane</keyword>
<accession>A0A1S6UB86</accession>
<name>A0A1S6UB86_9CAUD</name>
<evidence type="ECO:0000313" key="2">
    <source>
        <dbReference type="EMBL" id="AQW88944.1"/>
    </source>
</evidence>